<dbReference type="Proteomes" id="UP000217103">
    <property type="component" value="Unassembled WGS sequence"/>
</dbReference>
<dbReference type="InterPro" id="IPR004358">
    <property type="entry name" value="Sig_transdc_His_kin-like_C"/>
</dbReference>
<dbReference type="Gene3D" id="1.10.287.130">
    <property type="match status" value="1"/>
</dbReference>
<dbReference type="SUPFAM" id="SSF47384">
    <property type="entry name" value="Homodimeric domain of signal transducing histidine kinase"/>
    <property type="match status" value="1"/>
</dbReference>
<dbReference type="Gene3D" id="6.10.340.10">
    <property type="match status" value="1"/>
</dbReference>
<evidence type="ECO:0000256" key="10">
    <source>
        <dbReference type="ARBA" id="ARBA00023136"/>
    </source>
</evidence>
<dbReference type="InterPro" id="IPR036097">
    <property type="entry name" value="HisK_dim/P_sf"/>
</dbReference>
<evidence type="ECO:0000256" key="1">
    <source>
        <dbReference type="ARBA" id="ARBA00000085"/>
    </source>
</evidence>
<feature type="domain" description="HAMP" evidence="15">
    <location>
        <begin position="85"/>
        <end position="138"/>
    </location>
</feature>
<evidence type="ECO:0000256" key="5">
    <source>
        <dbReference type="ARBA" id="ARBA00022679"/>
    </source>
</evidence>
<evidence type="ECO:0000256" key="11">
    <source>
        <dbReference type="SAM" id="Coils"/>
    </source>
</evidence>
<evidence type="ECO:0000256" key="3">
    <source>
        <dbReference type="ARBA" id="ARBA00012438"/>
    </source>
</evidence>
<dbReference type="InterPro" id="IPR003594">
    <property type="entry name" value="HATPase_dom"/>
</dbReference>
<keyword evidence="5" id="KW-0808">Transferase</keyword>
<dbReference type="PRINTS" id="PR00344">
    <property type="entry name" value="BCTRLSENSOR"/>
</dbReference>
<protein>
    <recommendedName>
        <fullName evidence="3">histidine kinase</fullName>
        <ecNumber evidence="3">2.7.13.3</ecNumber>
    </recommendedName>
</protein>
<dbReference type="Pfam" id="PF00672">
    <property type="entry name" value="HAMP"/>
    <property type="match status" value="1"/>
</dbReference>
<feature type="coiled-coil region" evidence="11">
    <location>
        <begin position="173"/>
        <end position="203"/>
    </location>
</feature>
<keyword evidence="17" id="KW-1185">Reference proteome</keyword>
<evidence type="ECO:0000313" key="17">
    <source>
        <dbReference type="Proteomes" id="UP000217103"/>
    </source>
</evidence>
<keyword evidence="9" id="KW-0902">Two-component regulatory system</keyword>
<keyword evidence="8 13" id="KW-1133">Transmembrane helix</keyword>
<gene>
    <name evidence="16" type="ORF">SAMN04489764_5038</name>
</gene>
<evidence type="ECO:0000256" key="12">
    <source>
        <dbReference type="SAM" id="MobiDB-lite"/>
    </source>
</evidence>
<dbReference type="Pfam" id="PF02518">
    <property type="entry name" value="HATPase_c"/>
    <property type="match status" value="1"/>
</dbReference>
<dbReference type="PROSITE" id="PS50885">
    <property type="entry name" value="HAMP"/>
    <property type="match status" value="1"/>
</dbReference>
<evidence type="ECO:0000256" key="13">
    <source>
        <dbReference type="SAM" id="Phobius"/>
    </source>
</evidence>
<dbReference type="FunFam" id="1.10.287.130:FF:000001">
    <property type="entry name" value="Two-component sensor histidine kinase"/>
    <property type="match status" value="1"/>
</dbReference>
<dbReference type="EMBL" id="FNKK01000002">
    <property type="protein sequence ID" value="SDR31199.1"/>
    <property type="molecule type" value="Genomic_DNA"/>
</dbReference>
<evidence type="ECO:0000256" key="2">
    <source>
        <dbReference type="ARBA" id="ARBA00004236"/>
    </source>
</evidence>
<evidence type="ECO:0000259" key="14">
    <source>
        <dbReference type="PROSITE" id="PS50109"/>
    </source>
</evidence>
<dbReference type="SMART" id="SM00387">
    <property type="entry name" value="HATPase_c"/>
    <property type="match status" value="1"/>
</dbReference>
<reference evidence="16 17" key="1">
    <citation type="submission" date="2016-10" db="EMBL/GenBank/DDBJ databases">
        <authorList>
            <person name="de Groot N.N."/>
        </authorList>
    </citation>
    <scope>NUCLEOTIDE SEQUENCE [LARGE SCALE GENOMIC DNA]</scope>
    <source>
        <strain evidence="16 17">DSM 43794</strain>
    </source>
</reference>
<dbReference type="RefSeq" id="WP_093262514.1">
    <property type="nucleotide sequence ID" value="NZ_FNKK01000002.1"/>
</dbReference>
<feature type="region of interest" description="Disordered" evidence="12">
    <location>
        <begin position="362"/>
        <end position="381"/>
    </location>
</feature>
<evidence type="ECO:0000259" key="15">
    <source>
        <dbReference type="PROSITE" id="PS50885"/>
    </source>
</evidence>
<dbReference type="Gene3D" id="3.30.565.10">
    <property type="entry name" value="Histidine kinase-like ATPase, C-terminal domain"/>
    <property type="match status" value="1"/>
</dbReference>
<dbReference type="GO" id="GO:0000155">
    <property type="term" value="F:phosphorelay sensor kinase activity"/>
    <property type="evidence" value="ECO:0007669"/>
    <property type="project" value="InterPro"/>
</dbReference>
<dbReference type="GO" id="GO:0005886">
    <property type="term" value="C:plasma membrane"/>
    <property type="evidence" value="ECO:0007669"/>
    <property type="project" value="UniProtKB-SubCell"/>
</dbReference>
<name>A0A1H1I0U7_9ACTN</name>
<evidence type="ECO:0000256" key="9">
    <source>
        <dbReference type="ARBA" id="ARBA00023012"/>
    </source>
</evidence>
<accession>A0A1H1I0U7</accession>
<dbReference type="SMART" id="SM00304">
    <property type="entry name" value="HAMP"/>
    <property type="match status" value="1"/>
</dbReference>
<dbReference type="SUPFAM" id="SSF158472">
    <property type="entry name" value="HAMP domain-like"/>
    <property type="match status" value="1"/>
</dbReference>
<dbReference type="CDD" id="cd00082">
    <property type="entry name" value="HisKA"/>
    <property type="match status" value="1"/>
</dbReference>
<evidence type="ECO:0000256" key="4">
    <source>
        <dbReference type="ARBA" id="ARBA00022553"/>
    </source>
</evidence>
<keyword evidence="6 13" id="KW-0812">Transmembrane</keyword>
<keyword evidence="10 13" id="KW-0472">Membrane</keyword>
<dbReference type="STRING" id="35622.SAMN04489764_5038"/>
<evidence type="ECO:0000256" key="8">
    <source>
        <dbReference type="ARBA" id="ARBA00022989"/>
    </source>
</evidence>
<dbReference type="InterPro" id="IPR003661">
    <property type="entry name" value="HisK_dim/P_dom"/>
</dbReference>
<dbReference type="InterPro" id="IPR036890">
    <property type="entry name" value="HATPase_C_sf"/>
</dbReference>
<dbReference type="Pfam" id="PF00512">
    <property type="entry name" value="HisKA"/>
    <property type="match status" value="1"/>
</dbReference>
<dbReference type="InterPro" id="IPR050428">
    <property type="entry name" value="TCS_sensor_his_kinase"/>
</dbReference>
<keyword evidence="11" id="KW-0175">Coiled coil</keyword>
<feature type="transmembrane region" description="Helical" evidence="13">
    <location>
        <begin position="61"/>
        <end position="84"/>
    </location>
</feature>
<dbReference type="SMART" id="SM00388">
    <property type="entry name" value="HisKA"/>
    <property type="match status" value="1"/>
</dbReference>
<dbReference type="PANTHER" id="PTHR45436">
    <property type="entry name" value="SENSOR HISTIDINE KINASE YKOH"/>
    <property type="match status" value="1"/>
</dbReference>
<dbReference type="PANTHER" id="PTHR45436:SF5">
    <property type="entry name" value="SENSOR HISTIDINE KINASE TRCS"/>
    <property type="match status" value="1"/>
</dbReference>
<dbReference type="EC" id="2.7.13.3" evidence="3"/>
<proteinExistence type="predicted"/>
<dbReference type="InterPro" id="IPR003660">
    <property type="entry name" value="HAMP_dom"/>
</dbReference>
<dbReference type="PROSITE" id="PS50109">
    <property type="entry name" value="HIS_KIN"/>
    <property type="match status" value="1"/>
</dbReference>
<feature type="domain" description="Histidine kinase" evidence="14">
    <location>
        <begin position="153"/>
        <end position="367"/>
    </location>
</feature>
<organism evidence="16 17">
    <name type="scientific">Thermostaphylospora chromogena</name>
    <dbReference type="NCBI Taxonomy" id="35622"/>
    <lineage>
        <taxon>Bacteria</taxon>
        <taxon>Bacillati</taxon>
        <taxon>Actinomycetota</taxon>
        <taxon>Actinomycetes</taxon>
        <taxon>Streptosporangiales</taxon>
        <taxon>Thermomonosporaceae</taxon>
        <taxon>Thermostaphylospora</taxon>
    </lineage>
</organism>
<dbReference type="OrthoDB" id="9786919at2"/>
<feature type="compositionally biased region" description="Pro residues" evidence="12">
    <location>
        <begin position="367"/>
        <end position="381"/>
    </location>
</feature>
<sequence length="381" mass="40825">MSLRVRLVFTVVCLLALALTIAAGATFGAIQDWRGPGDSRLLNLNGEQQIVAAADQLTHRVAMVMIGTSGLALAGLTLLAAVLIRRGLRPLDRIVDTATAIGAGDLSRRIETAPPDTEVGRLGAALNAMLSQLESAFREREASQDRLRRFVADASHELRTPVATIRGYAELFRRGAAARHDDLEKAMRRIESEAARMGDLVEELLLLARLDQGRPMEREPVDLTALVADAIADTLAIEPDRPLTLDRADPVEVTGDLGKLRQAVGNLLVNVLHHTPPGTPASVRVIADGEHAVVEVADKGPGLTEEQRHLVFERFYRAERAHHASRGGTGLGLSIVAAVAAAHGGEVSVDSRLGEGATFRLRIPRTTPTPPSDVPPRPQVS</sequence>
<dbReference type="CDD" id="cd06225">
    <property type="entry name" value="HAMP"/>
    <property type="match status" value="1"/>
</dbReference>
<keyword evidence="4" id="KW-0597">Phosphoprotein</keyword>
<evidence type="ECO:0000313" key="16">
    <source>
        <dbReference type="EMBL" id="SDR31199.1"/>
    </source>
</evidence>
<evidence type="ECO:0000256" key="7">
    <source>
        <dbReference type="ARBA" id="ARBA00022777"/>
    </source>
</evidence>
<dbReference type="AlphaFoldDB" id="A0A1H1I0U7"/>
<keyword evidence="7 16" id="KW-0418">Kinase</keyword>
<evidence type="ECO:0000256" key="6">
    <source>
        <dbReference type="ARBA" id="ARBA00022692"/>
    </source>
</evidence>
<dbReference type="InterPro" id="IPR005467">
    <property type="entry name" value="His_kinase_dom"/>
</dbReference>
<dbReference type="SUPFAM" id="SSF55874">
    <property type="entry name" value="ATPase domain of HSP90 chaperone/DNA topoisomerase II/histidine kinase"/>
    <property type="match status" value="1"/>
</dbReference>
<dbReference type="CDD" id="cd00075">
    <property type="entry name" value="HATPase"/>
    <property type="match status" value="1"/>
</dbReference>
<comment type="subcellular location">
    <subcellularLocation>
        <location evidence="2">Cell membrane</location>
    </subcellularLocation>
</comment>
<comment type="catalytic activity">
    <reaction evidence="1">
        <text>ATP + protein L-histidine = ADP + protein N-phospho-L-histidine.</text>
        <dbReference type="EC" id="2.7.13.3"/>
    </reaction>
</comment>